<dbReference type="STRING" id="1855912.LuPra_05880"/>
<dbReference type="InterPro" id="IPR017800">
    <property type="entry name" value="ADOP"/>
</dbReference>
<reference evidence="10 11" key="1">
    <citation type="journal article" date="2016" name="Genome Announc.">
        <title>First Complete Genome Sequence of a Subdivision 6 Acidobacterium Strain.</title>
        <authorList>
            <person name="Huang S."/>
            <person name="Vieira S."/>
            <person name="Bunk B."/>
            <person name="Riedel T."/>
            <person name="Sproer C."/>
            <person name="Overmann J."/>
        </authorList>
    </citation>
    <scope>NUCLEOTIDE SEQUENCE [LARGE SCALE GENOMIC DNA]</scope>
    <source>
        <strain evidence="11">DSM 100886 HEG_-6_39</strain>
    </source>
</reference>
<gene>
    <name evidence="10" type="primary">macB_58</name>
    <name evidence="10" type="ORF">LuPra_05880</name>
</gene>
<feature type="domain" description="ABC3 transporter permease C-terminal" evidence="8">
    <location>
        <begin position="760"/>
        <end position="874"/>
    </location>
</feature>
<dbReference type="KEGG" id="abac:LuPra_05880"/>
<evidence type="ECO:0000256" key="5">
    <source>
        <dbReference type="ARBA" id="ARBA00023136"/>
    </source>
</evidence>
<feature type="domain" description="MacB-like periplasmic core" evidence="9">
    <location>
        <begin position="91"/>
        <end position="305"/>
    </location>
</feature>
<feature type="transmembrane region" description="Helical" evidence="7">
    <location>
        <begin position="753"/>
        <end position="780"/>
    </location>
</feature>
<feature type="transmembrane region" description="Helical" evidence="7">
    <location>
        <begin position="340"/>
        <end position="364"/>
    </location>
</feature>
<dbReference type="NCBIfam" id="TIGR03434">
    <property type="entry name" value="ADOP"/>
    <property type="match status" value="1"/>
</dbReference>
<keyword evidence="5 7" id="KW-0472">Membrane</keyword>
<dbReference type="InterPro" id="IPR047928">
    <property type="entry name" value="Perm_prefix_1"/>
</dbReference>
<name>A0A143PVJ4_LUTPR</name>
<dbReference type="InterPro" id="IPR025857">
    <property type="entry name" value="MacB_PCD"/>
</dbReference>
<protein>
    <submittedName>
        <fullName evidence="10">Macrolide export ATP-binding/permease protein MacB</fullName>
        <ecNumber evidence="10">3.6.3.-</ecNumber>
    </submittedName>
</protein>
<dbReference type="EMBL" id="CP015136">
    <property type="protein sequence ID" value="AMY12602.1"/>
    <property type="molecule type" value="Genomic_DNA"/>
</dbReference>
<keyword evidence="2" id="KW-1003">Cell membrane</keyword>
<dbReference type="GO" id="GO:0005886">
    <property type="term" value="C:plasma membrane"/>
    <property type="evidence" value="ECO:0007669"/>
    <property type="project" value="UniProtKB-SubCell"/>
</dbReference>
<dbReference type="PANTHER" id="PTHR30572:SF4">
    <property type="entry name" value="ABC TRANSPORTER PERMEASE YTRF"/>
    <property type="match status" value="1"/>
</dbReference>
<evidence type="ECO:0000256" key="3">
    <source>
        <dbReference type="ARBA" id="ARBA00022692"/>
    </source>
</evidence>
<dbReference type="AlphaFoldDB" id="A0A143PVJ4"/>
<feature type="transmembrane region" description="Helical" evidence="7">
    <location>
        <begin position="90"/>
        <end position="112"/>
    </location>
</feature>
<evidence type="ECO:0000313" key="10">
    <source>
        <dbReference type="EMBL" id="AMY12602.1"/>
    </source>
</evidence>
<dbReference type="InterPro" id="IPR003838">
    <property type="entry name" value="ABC3_permease_C"/>
</dbReference>
<evidence type="ECO:0000256" key="7">
    <source>
        <dbReference type="SAM" id="Phobius"/>
    </source>
</evidence>
<keyword evidence="4 7" id="KW-1133">Transmembrane helix</keyword>
<feature type="domain" description="ABC3 transporter permease C-terminal" evidence="8">
    <location>
        <begin position="347"/>
        <end position="465"/>
    </location>
</feature>
<evidence type="ECO:0000256" key="6">
    <source>
        <dbReference type="ARBA" id="ARBA00038076"/>
    </source>
</evidence>
<dbReference type="Pfam" id="PF02687">
    <property type="entry name" value="FtsX"/>
    <property type="match status" value="2"/>
</dbReference>
<dbReference type="Pfam" id="PF12704">
    <property type="entry name" value="MacB_PCD"/>
    <property type="match status" value="2"/>
</dbReference>
<feature type="transmembrane region" description="Helical" evidence="7">
    <location>
        <begin position="396"/>
        <end position="418"/>
    </location>
</feature>
<comment type="subcellular location">
    <subcellularLocation>
        <location evidence="1">Cell membrane</location>
        <topology evidence="1">Multi-pass membrane protein</topology>
    </subcellularLocation>
</comment>
<feature type="domain" description="MacB-like periplasmic core" evidence="9">
    <location>
        <begin position="489"/>
        <end position="714"/>
    </location>
</feature>
<sequence length="881" mass="95519">MTMAWRRFFRRAWWDDERTRELESYLELETDENIARGMTPDDARAAARRKLGNTGRIREEIYAMNTVTLLDWIGQDIRYAARVLRRNPGFTIAAVLTLALGIGGVTVIYSALRNILLDPFPYAKSDRMVNVWVVDTETGRRWSGGAMGQDELLDFWQQQTVFETVVASATDNAMMRTGTGSDIVSLSEMTPNTFPFLGVPPLKGRVFTEDDAGPGAGPVVVLDHGAWIEKFGGREDILGQVVTVADVPRTIIGVMPPRFAWQAPHMWAPLTLRRGATPPDDRRWWYQAHLKPGVTLAEASERMTAVAQRRAALHPDEYPPHLRMEVLDLRYRVVGPFSRVLYTLLAAVVLLLLIACCNVSNMLLARATTREREMTLRAALGGGRLRIMAHLLTESGLLALCGAIGGCILAWAGIRAVATILPRQGVAFEVQLRLVPEALVASLALAVFTTMIVGIVPAWNASRQDLVNGMRESGKGSGASNKHGWLRHGLVVAEVATSLVLLLGAGMLIRNFASLVSADLGVNPKGLASVAPRFEKRDEPGPALRHQYYVDAVARARAVNGVTGAAQVSNWPYGGWQMTANRPGMRAPGGAELVVTQLCDEHYLGLVRLEPLRGRTLAAADVSSAARVAVISRSLAERYFGNEDPIGQYLDLPDLARAPAYLNDSRFSIIGVVNDVRNQGPGDVPLPGVYLPTTTTLFGNTARQILVRTTGDAAAVLPALERAIRTVDPNVPVRPGSTLENDLRRRFHAQPRFSLVILTVFAGVGLTLVAVGVYGVMAYAVSRRKQEFAIRMALGATRYDVVRTVLRSGTALLGIGIIAGLGMSNISTRLVITSVIGPSGPDVRLSGIVAVAVITAVGLAACLLPALRASRTNPMTALRQD</sequence>
<dbReference type="EC" id="3.6.3.-" evidence="10"/>
<keyword evidence="10" id="KW-0067">ATP-binding</keyword>
<dbReference type="GO" id="GO:0022857">
    <property type="term" value="F:transmembrane transporter activity"/>
    <property type="evidence" value="ECO:0007669"/>
    <property type="project" value="TreeGrafter"/>
</dbReference>
<reference evidence="11" key="2">
    <citation type="submission" date="2016-04" db="EMBL/GenBank/DDBJ databases">
        <title>First Complete Genome Sequence of a Subdivision 6 Acidobacterium.</title>
        <authorList>
            <person name="Huang S."/>
            <person name="Vieira S."/>
            <person name="Bunk B."/>
            <person name="Riedel T."/>
            <person name="Sproeer C."/>
            <person name="Overmann J."/>
        </authorList>
    </citation>
    <scope>NUCLEOTIDE SEQUENCE [LARGE SCALE GENOMIC DNA]</scope>
    <source>
        <strain evidence="11">DSM 100886 HEG_-6_39</strain>
    </source>
</reference>
<evidence type="ECO:0000256" key="2">
    <source>
        <dbReference type="ARBA" id="ARBA00022475"/>
    </source>
</evidence>
<comment type="similarity">
    <text evidence="6">Belongs to the ABC-4 integral membrane protein family.</text>
</comment>
<keyword evidence="3 7" id="KW-0812">Transmembrane</keyword>
<keyword evidence="10" id="KW-0378">Hydrolase</keyword>
<accession>A0A143PVJ4</accession>
<feature type="transmembrane region" description="Helical" evidence="7">
    <location>
        <begin position="438"/>
        <end position="461"/>
    </location>
</feature>
<evidence type="ECO:0000259" key="9">
    <source>
        <dbReference type="Pfam" id="PF12704"/>
    </source>
</evidence>
<dbReference type="RefSeq" id="WP_110174043.1">
    <property type="nucleotide sequence ID" value="NZ_CP015136.1"/>
</dbReference>
<evidence type="ECO:0000313" key="11">
    <source>
        <dbReference type="Proteomes" id="UP000076079"/>
    </source>
</evidence>
<evidence type="ECO:0000256" key="4">
    <source>
        <dbReference type="ARBA" id="ARBA00022989"/>
    </source>
</evidence>
<feature type="transmembrane region" description="Helical" evidence="7">
    <location>
        <begin position="490"/>
        <end position="509"/>
    </location>
</feature>
<dbReference type="GO" id="GO:0005524">
    <property type="term" value="F:ATP binding"/>
    <property type="evidence" value="ECO:0007669"/>
    <property type="project" value="UniProtKB-KW"/>
</dbReference>
<dbReference type="PANTHER" id="PTHR30572">
    <property type="entry name" value="MEMBRANE COMPONENT OF TRANSPORTER-RELATED"/>
    <property type="match status" value="1"/>
</dbReference>
<evidence type="ECO:0000256" key="1">
    <source>
        <dbReference type="ARBA" id="ARBA00004651"/>
    </source>
</evidence>
<organism evidence="10 11">
    <name type="scientific">Luteitalea pratensis</name>
    <dbReference type="NCBI Taxonomy" id="1855912"/>
    <lineage>
        <taxon>Bacteria</taxon>
        <taxon>Pseudomonadati</taxon>
        <taxon>Acidobacteriota</taxon>
        <taxon>Vicinamibacteria</taxon>
        <taxon>Vicinamibacterales</taxon>
        <taxon>Vicinamibacteraceae</taxon>
        <taxon>Luteitalea</taxon>
    </lineage>
</organism>
<feature type="transmembrane region" description="Helical" evidence="7">
    <location>
        <begin position="843"/>
        <end position="867"/>
    </location>
</feature>
<proteinExistence type="inferred from homology"/>
<dbReference type="Proteomes" id="UP000076079">
    <property type="component" value="Chromosome"/>
</dbReference>
<keyword evidence="11" id="KW-1185">Reference proteome</keyword>
<feature type="transmembrane region" description="Helical" evidence="7">
    <location>
        <begin position="801"/>
        <end position="823"/>
    </location>
</feature>
<dbReference type="InterPro" id="IPR050250">
    <property type="entry name" value="Macrolide_Exporter_MacB"/>
</dbReference>
<dbReference type="NCBIfam" id="NF038403">
    <property type="entry name" value="perm_prefix_1"/>
    <property type="match status" value="1"/>
</dbReference>
<keyword evidence="10" id="KW-0547">Nucleotide-binding</keyword>
<dbReference type="GO" id="GO:0016787">
    <property type="term" value="F:hydrolase activity"/>
    <property type="evidence" value="ECO:0007669"/>
    <property type="project" value="UniProtKB-KW"/>
</dbReference>
<evidence type="ECO:0000259" key="8">
    <source>
        <dbReference type="Pfam" id="PF02687"/>
    </source>
</evidence>